<feature type="active site" description="Proton donor" evidence="5">
    <location>
        <position position="251"/>
    </location>
</feature>
<feature type="binding site" evidence="6">
    <location>
        <position position="292"/>
    </location>
    <ligand>
        <name>AMP</name>
        <dbReference type="ChEBI" id="CHEBI:456215"/>
    </ligand>
</feature>
<evidence type="ECO:0000256" key="5">
    <source>
        <dbReference type="PIRSR" id="PIRSR623088-1"/>
    </source>
</evidence>
<dbReference type="Proteomes" id="UP000678393">
    <property type="component" value="Unassembled WGS sequence"/>
</dbReference>
<feature type="compositionally biased region" description="Basic and acidic residues" evidence="9">
    <location>
        <begin position="505"/>
        <end position="537"/>
    </location>
</feature>
<protein>
    <recommendedName>
        <fullName evidence="8">Phosphodiesterase</fullName>
        <ecNumber evidence="8">3.1.4.-</ecNumber>
    </recommendedName>
</protein>
<dbReference type="InterPro" id="IPR023088">
    <property type="entry name" value="PDEase"/>
</dbReference>
<dbReference type="GO" id="GO:0046872">
    <property type="term" value="F:metal ion binding"/>
    <property type="evidence" value="ECO:0007669"/>
    <property type="project" value="UniProtKB-KW"/>
</dbReference>
<evidence type="ECO:0000256" key="3">
    <source>
        <dbReference type="ARBA" id="ARBA00022723"/>
    </source>
</evidence>
<dbReference type="GO" id="GO:0004114">
    <property type="term" value="F:3',5'-cyclic-nucleotide phosphodiesterase activity"/>
    <property type="evidence" value="ECO:0007669"/>
    <property type="project" value="InterPro"/>
</dbReference>
<feature type="binding site" evidence="7">
    <location>
        <position position="292"/>
    </location>
    <ligand>
        <name>Zn(2+)</name>
        <dbReference type="ChEBI" id="CHEBI:29105"/>
        <label>2</label>
    </ligand>
</feature>
<dbReference type="CDD" id="cd00077">
    <property type="entry name" value="HDc"/>
    <property type="match status" value="1"/>
</dbReference>
<dbReference type="InterPro" id="IPR029016">
    <property type="entry name" value="GAF-like_dom_sf"/>
</dbReference>
<keyword evidence="3 7" id="KW-0479">Metal-binding</keyword>
<evidence type="ECO:0000256" key="9">
    <source>
        <dbReference type="SAM" id="MobiDB-lite"/>
    </source>
</evidence>
<dbReference type="OrthoDB" id="74705at2759"/>
<dbReference type="FunFam" id="1.10.1300.10:FF:000003">
    <property type="entry name" value="Phosphodiesterase"/>
    <property type="match status" value="1"/>
</dbReference>
<feature type="compositionally biased region" description="Basic and acidic residues" evidence="9">
    <location>
        <begin position="8"/>
        <end position="21"/>
    </location>
</feature>
<accession>A0A8S3ZYV4</accession>
<dbReference type="EMBL" id="CAJHNH020006001">
    <property type="protein sequence ID" value="CAG5133200.1"/>
    <property type="molecule type" value="Genomic_DNA"/>
</dbReference>
<feature type="binding site" evidence="6">
    <location>
        <position position="455"/>
    </location>
    <ligand>
        <name>AMP</name>
        <dbReference type="ChEBI" id="CHEBI:456215"/>
    </ligand>
</feature>
<dbReference type="SMART" id="SM00471">
    <property type="entry name" value="HDc"/>
    <property type="match status" value="1"/>
</dbReference>
<name>A0A8S3ZYV4_9EUPU</name>
<dbReference type="PRINTS" id="PR00387">
    <property type="entry name" value="PDIESTERASE1"/>
</dbReference>
<dbReference type="InterPro" id="IPR003607">
    <property type="entry name" value="HD/PDEase_dom"/>
</dbReference>
<dbReference type="Gene3D" id="1.10.1300.10">
    <property type="entry name" value="3'5'-cyclic nucleotide phosphodiesterase, catalytic domain"/>
    <property type="match status" value="1"/>
</dbReference>
<proteinExistence type="inferred from homology"/>
<feature type="binding site" evidence="7">
    <location>
        <position position="402"/>
    </location>
    <ligand>
        <name>Zn(2+)</name>
        <dbReference type="ChEBI" id="CHEBI:29105"/>
        <label>1</label>
    </ligand>
</feature>
<dbReference type="SUPFAM" id="SSF109604">
    <property type="entry name" value="HD-domain/PDEase-like"/>
    <property type="match status" value="1"/>
</dbReference>
<evidence type="ECO:0000256" key="2">
    <source>
        <dbReference type="ARBA" id="ARBA00022535"/>
    </source>
</evidence>
<gene>
    <name evidence="11" type="ORF">CUNI_LOCUS18758</name>
</gene>
<feature type="region of interest" description="Disordered" evidence="9">
    <location>
        <begin position="1"/>
        <end position="21"/>
    </location>
</feature>
<comment type="cofactor">
    <cofactor evidence="8">
        <name>a divalent metal cation</name>
        <dbReference type="ChEBI" id="CHEBI:60240"/>
    </cofactor>
    <text evidence="8">Binds 2 divalent metal cations per subunit. Site 1 may preferentially bind zinc ions, while site 2 has a preference for magnesium and/or manganese ions.</text>
</comment>
<dbReference type="Gene3D" id="3.30.450.40">
    <property type="match status" value="1"/>
</dbReference>
<organism evidence="11 12">
    <name type="scientific">Candidula unifasciata</name>
    <dbReference type="NCBI Taxonomy" id="100452"/>
    <lineage>
        <taxon>Eukaryota</taxon>
        <taxon>Metazoa</taxon>
        <taxon>Spiralia</taxon>
        <taxon>Lophotrochozoa</taxon>
        <taxon>Mollusca</taxon>
        <taxon>Gastropoda</taxon>
        <taxon>Heterobranchia</taxon>
        <taxon>Euthyneura</taxon>
        <taxon>Panpulmonata</taxon>
        <taxon>Eupulmonata</taxon>
        <taxon>Stylommatophora</taxon>
        <taxon>Helicina</taxon>
        <taxon>Helicoidea</taxon>
        <taxon>Geomitridae</taxon>
        <taxon>Candidula</taxon>
    </lineage>
</organism>
<dbReference type="InterPro" id="IPR003018">
    <property type="entry name" value="GAF"/>
</dbReference>
<feature type="binding site" evidence="7">
    <location>
        <position position="291"/>
    </location>
    <ligand>
        <name>Zn(2+)</name>
        <dbReference type="ChEBI" id="CHEBI:29105"/>
        <label>1</label>
    </ligand>
</feature>
<evidence type="ECO:0000256" key="7">
    <source>
        <dbReference type="PIRSR" id="PIRSR623088-3"/>
    </source>
</evidence>
<dbReference type="SMART" id="SM00065">
    <property type="entry name" value="GAF"/>
    <property type="match status" value="1"/>
</dbReference>
<feature type="region of interest" description="Disordered" evidence="9">
    <location>
        <begin position="609"/>
        <end position="631"/>
    </location>
</feature>
<feature type="compositionally biased region" description="Polar residues" evidence="9">
    <location>
        <begin position="553"/>
        <end position="567"/>
    </location>
</feature>
<dbReference type="PANTHER" id="PTHR11347">
    <property type="entry name" value="CYCLIC NUCLEOTIDE PHOSPHODIESTERASE"/>
    <property type="match status" value="1"/>
</dbReference>
<evidence type="ECO:0000256" key="6">
    <source>
        <dbReference type="PIRSR" id="PIRSR623088-2"/>
    </source>
</evidence>
<evidence type="ECO:0000259" key="10">
    <source>
        <dbReference type="PROSITE" id="PS51845"/>
    </source>
</evidence>
<sequence length="631" mass="71861">DPSNPKTTEGDEQQKTDKDKTIAQKPEDVHFSKVFELCGGQIRIPTAAEFTDSKNTYIARCTVVDGQPLNIEDLSKDSRFGSGPATSTDDQNFTTKSVLCMPIHNSDHTIIGVTQLINKVNGQPFDDSDEHLLEAFSIFTGLGIHNCQMYENACQLMAKQSVALEVLSYHATASKEEVERVMVDQIIPTVTEYQLDTYEFDDMTMSDDETIRATIRMFIDANLINTFKIPCETICRWVCTVKKNYRPVTYHNWRHAFNVCQTMFTMLYTGELRPKFDAVEIFALMTACLCHDLDHRGTNNAFQVKVASPLAMLYSTSVLEHHHFDHCIMIINSEGNNIFQSFTPEEYRRAIKILEHAILSTDLALYFKKRGEFKSLVENGERDFQDESKKDLLRAMMMTACDVAAITKPWKIQKEIAQLVTAEFFEQGDIEKTQLGEKPIPMMDREKKDELPKMQVDFIDFICTPVYELFAKISDPLKNLRDGCLSNRQHWQELAEQRMQNLPSENEKATEAGEKDQELPDEHKSDEQDTDKTKEDNGSQAIDTSLKTDTKPLESQTDCSSNISSNHKCNEEESYKAELSNSNVNNVNVQQKSFNPTFLSEMDNGEKRPVFKSCQPKAPSKTSKSHFCLIS</sequence>
<dbReference type="InterPro" id="IPR036971">
    <property type="entry name" value="PDEase_catalytic_dom_sf"/>
</dbReference>
<feature type="binding site" evidence="7">
    <location>
        <position position="292"/>
    </location>
    <ligand>
        <name>Zn(2+)</name>
        <dbReference type="ChEBI" id="CHEBI:29105"/>
        <label>1</label>
    </ligand>
</feature>
<keyword evidence="12" id="KW-1185">Reference proteome</keyword>
<dbReference type="GO" id="GO:0007165">
    <property type="term" value="P:signal transduction"/>
    <property type="evidence" value="ECO:0007669"/>
    <property type="project" value="InterPro"/>
</dbReference>
<dbReference type="InterPro" id="IPR002073">
    <property type="entry name" value="PDEase_catalytic_dom"/>
</dbReference>
<evidence type="ECO:0000256" key="4">
    <source>
        <dbReference type="ARBA" id="ARBA00022801"/>
    </source>
</evidence>
<keyword evidence="2" id="KW-0140">cGMP</keyword>
<dbReference type="SUPFAM" id="SSF55781">
    <property type="entry name" value="GAF domain-like"/>
    <property type="match status" value="1"/>
</dbReference>
<dbReference type="Pfam" id="PF01590">
    <property type="entry name" value="GAF"/>
    <property type="match status" value="1"/>
</dbReference>
<comment type="similarity">
    <text evidence="1 8">Belongs to the cyclic nucleotide phosphodiesterase family.</text>
</comment>
<evidence type="ECO:0000313" key="11">
    <source>
        <dbReference type="EMBL" id="CAG5133200.1"/>
    </source>
</evidence>
<feature type="region of interest" description="Disordered" evidence="9">
    <location>
        <begin position="501"/>
        <end position="567"/>
    </location>
</feature>
<dbReference type="PROSITE" id="PS00126">
    <property type="entry name" value="PDEASE_I_1"/>
    <property type="match status" value="1"/>
</dbReference>
<dbReference type="Pfam" id="PF00233">
    <property type="entry name" value="PDEase_I"/>
    <property type="match status" value="1"/>
</dbReference>
<feature type="binding site" evidence="6">
    <location>
        <position position="402"/>
    </location>
    <ligand>
        <name>AMP</name>
        <dbReference type="ChEBI" id="CHEBI:456215"/>
    </ligand>
</feature>
<dbReference type="AlphaFoldDB" id="A0A8S3ZYV4"/>
<dbReference type="EC" id="3.1.4.-" evidence="8"/>
<reference evidence="11" key="1">
    <citation type="submission" date="2021-04" db="EMBL/GenBank/DDBJ databases">
        <authorList>
            <consortium name="Molecular Ecology Group"/>
        </authorList>
    </citation>
    <scope>NUCLEOTIDE SEQUENCE</scope>
</reference>
<feature type="domain" description="PDEase" evidence="10">
    <location>
        <begin position="174"/>
        <end position="498"/>
    </location>
</feature>
<evidence type="ECO:0000256" key="8">
    <source>
        <dbReference type="RuleBase" id="RU363067"/>
    </source>
</evidence>
<dbReference type="PROSITE" id="PS51845">
    <property type="entry name" value="PDEASE_I_2"/>
    <property type="match status" value="1"/>
</dbReference>
<dbReference type="InterPro" id="IPR023174">
    <property type="entry name" value="PDEase_CS"/>
</dbReference>
<comment type="caution">
    <text evidence="11">The sequence shown here is derived from an EMBL/GenBank/DDBJ whole genome shotgun (WGS) entry which is preliminary data.</text>
</comment>
<feature type="non-terminal residue" evidence="11">
    <location>
        <position position="1"/>
    </location>
</feature>
<evidence type="ECO:0000313" key="12">
    <source>
        <dbReference type="Proteomes" id="UP000678393"/>
    </source>
</evidence>
<feature type="binding site" evidence="7">
    <location>
        <position position="255"/>
    </location>
    <ligand>
        <name>Zn(2+)</name>
        <dbReference type="ChEBI" id="CHEBI:29105"/>
        <label>1</label>
    </ligand>
</feature>
<evidence type="ECO:0000256" key="1">
    <source>
        <dbReference type="ARBA" id="ARBA00007648"/>
    </source>
</evidence>
<keyword evidence="4 8" id="KW-0378">Hydrolase</keyword>
<feature type="binding site" evidence="6">
    <location>
        <begin position="251"/>
        <end position="255"/>
    </location>
    <ligand>
        <name>AMP</name>
        <dbReference type="ChEBI" id="CHEBI:456215"/>
    </ligand>
</feature>